<dbReference type="PANTHER" id="PTHR12598:SF0">
    <property type="entry name" value="COPPER HOMEOSTASIS PROTEIN CUTC HOMOLOG"/>
    <property type="match status" value="1"/>
</dbReference>
<dbReference type="RefSeq" id="WP_046316572.1">
    <property type="nucleotide sequence ID" value="NZ_JBHSZT010000001.1"/>
</dbReference>
<reference evidence="3 4" key="1">
    <citation type="submission" date="2015-01" db="EMBL/GenBank/DDBJ databases">
        <title>Comparative genomics of the lactic acid bacteria isolated from the honey bee gut.</title>
        <authorList>
            <person name="Ellegaard K.M."/>
            <person name="Tamarit D."/>
            <person name="Javelind E."/>
            <person name="Olofsson T."/>
            <person name="Andersson S.G."/>
            <person name="Vasquez A."/>
        </authorList>
    </citation>
    <scope>NUCLEOTIDE SEQUENCE [LARGE SCALE GENOMIC DNA]</scope>
    <source>
        <strain evidence="3 4">Bin4</strain>
    </source>
</reference>
<accession>A0A0F4LSS2</accession>
<protein>
    <recommendedName>
        <fullName evidence="2">Copper homeostasis protein cutC homolog</fullName>
    </recommendedName>
</protein>
<keyword evidence="4" id="KW-1185">Reference proteome</keyword>
<sequence>MIREVRVSDYRSAVRAIKRGAARIELNAALSVGGLTPSWANIRQTIAFAHAQSVPVIVTVRPRSGSFIYSAAEVQIIQQDTHMIAQLGADGISLGLLTSHHQINTTQLQQILTDLPPINLIFNRAFDQINNQPLAIQWLIANNFQRIVTHGGSLNKPLNIKHLQEVIQWSHRQIEILPSGGISPGKVADILKVLNLTQIQVSNIV</sequence>
<proteinExistence type="inferred from homology"/>
<name>A0A0F4LSS2_9LACO</name>
<gene>
    <name evidence="3" type="ORF">JG30_09090</name>
</gene>
<dbReference type="PANTHER" id="PTHR12598">
    <property type="entry name" value="COPPER HOMEOSTASIS PROTEIN CUTC"/>
    <property type="match status" value="1"/>
</dbReference>
<comment type="caution">
    <text evidence="3">The sequence shown here is derived from an EMBL/GenBank/DDBJ whole genome shotgun (WGS) entry which is preliminary data.</text>
</comment>
<evidence type="ECO:0000313" key="4">
    <source>
        <dbReference type="Proteomes" id="UP000033558"/>
    </source>
</evidence>
<dbReference type="PATRIC" id="fig|1218492.5.peg.1048"/>
<dbReference type="AlphaFoldDB" id="A0A0F4LSS2"/>
<dbReference type="Proteomes" id="UP000033558">
    <property type="component" value="Unassembled WGS sequence"/>
</dbReference>
<dbReference type="InterPro" id="IPR005627">
    <property type="entry name" value="CutC-like"/>
</dbReference>
<dbReference type="HOGENOM" id="CLU_050555_2_0_9"/>
<evidence type="ECO:0000256" key="2">
    <source>
        <dbReference type="ARBA" id="ARBA00019014"/>
    </source>
</evidence>
<organism evidence="3 4">
    <name type="scientific">Bombilactobacillus mellifer</name>
    <dbReference type="NCBI Taxonomy" id="1218492"/>
    <lineage>
        <taxon>Bacteria</taxon>
        <taxon>Bacillati</taxon>
        <taxon>Bacillota</taxon>
        <taxon>Bacilli</taxon>
        <taxon>Lactobacillales</taxon>
        <taxon>Lactobacillaceae</taxon>
        <taxon>Bombilactobacillus</taxon>
    </lineage>
</organism>
<dbReference type="Gene3D" id="3.20.20.380">
    <property type="entry name" value="Copper homeostasis (CutC) domain"/>
    <property type="match status" value="1"/>
</dbReference>
<evidence type="ECO:0000313" key="3">
    <source>
        <dbReference type="EMBL" id="KJY61857.1"/>
    </source>
</evidence>
<dbReference type="SUPFAM" id="SSF110395">
    <property type="entry name" value="CutC-like"/>
    <property type="match status" value="1"/>
</dbReference>
<dbReference type="GO" id="GO:0005507">
    <property type="term" value="F:copper ion binding"/>
    <property type="evidence" value="ECO:0007669"/>
    <property type="project" value="TreeGrafter"/>
</dbReference>
<evidence type="ECO:0000256" key="1">
    <source>
        <dbReference type="ARBA" id="ARBA00007768"/>
    </source>
</evidence>
<dbReference type="EMBL" id="JXJQ01000008">
    <property type="protein sequence ID" value="KJY61857.1"/>
    <property type="molecule type" value="Genomic_DNA"/>
</dbReference>
<dbReference type="STRING" id="1218492.JG30_09090"/>
<comment type="similarity">
    <text evidence="1">Belongs to the CutC family.</text>
</comment>
<dbReference type="Pfam" id="PF03932">
    <property type="entry name" value="CutC"/>
    <property type="match status" value="1"/>
</dbReference>
<dbReference type="InterPro" id="IPR036822">
    <property type="entry name" value="CutC-like_dom_sf"/>
</dbReference>